<dbReference type="AlphaFoldDB" id="A0A511THA2"/>
<accession>A0A511THA2</accession>
<reference evidence="1 4" key="2">
    <citation type="submission" date="2019-07" db="EMBL/GenBank/DDBJ databases">
        <title>Whole genome shotgun sequence of Myxococcus fulvus NBRC 100333.</title>
        <authorList>
            <person name="Hosoyama A."/>
            <person name="Uohara A."/>
            <person name="Ohji S."/>
            <person name="Ichikawa N."/>
        </authorList>
    </citation>
    <scope>NUCLEOTIDE SEQUENCE [LARGE SCALE GENOMIC DNA]</scope>
    <source>
        <strain evidence="1 4">NBRC 100333</strain>
    </source>
</reference>
<evidence type="ECO:0000313" key="1">
    <source>
        <dbReference type="EMBL" id="GEN13555.1"/>
    </source>
</evidence>
<organism evidence="1 4">
    <name type="scientific">Myxococcus fulvus</name>
    <dbReference type="NCBI Taxonomy" id="33"/>
    <lineage>
        <taxon>Bacteria</taxon>
        <taxon>Pseudomonadati</taxon>
        <taxon>Myxococcota</taxon>
        <taxon>Myxococcia</taxon>
        <taxon>Myxococcales</taxon>
        <taxon>Cystobacterineae</taxon>
        <taxon>Myxococcaceae</taxon>
        <taxon>Myxococcus</taxon>
    </lineage>
</organism>
<name>A0A511THA2_MYXFU</name>
<proteinExistence type="predicted"/>
<evidence type="ECO:0000313" key="4">
    <source>
        <dbReference type="Proteomes" id="UP000321514"/>
    </source>
</evidence>
<gene>
    <name evidence="1" type="ORF">MFU01_85920</name>
    <name evidence="2" type="ORF">SAMN05443572_11690</name>
</gene>
<evidence type="ECO:0000313" key="3">
    <source>
        <dbReference type="Proteomes" id="UP000183760"/>
    </source>
</evidence>
<dbReference type="EMBL" id="BJXR01000088">
    <property type="protein sequence ID" value="GEN13555.1"/>
    <property type="molecule type" value="Genomic_DNA"/>
</dbReference>
<comment type="caution">
    <text evidence="1">The sequence shown here is derived from an EMBL/GenBank/DDBJ whole genome shotgun (WGS) entry which is preliminary data.</text>
</comment>
<evidence type="ECO:0000313" key="2">
    <source>
        <dbReference type="EMBL" id="SEU41120.1"/>
    </source>
</evidence>
<dbReference type="Proteomes" id="UP000321514">
    <property type="component" value="Unassembled WGS sequence"/>
</dbReference>
<keyword evidence="3" id="KW-1185">Reference proteome</keyword>
<dbReference type="Proteomes" id="UP000183760">
    <property type="component" value="Unassembled WGS sequence"/>
</dbReference>
<dbReference type="EMBL" id="FOIB01000016">
    <property type="protein sequence ID" value="SEU41120.1"/>
    <property type="molecule type" value="Genomic_DNA"/>
</dbReference>
<protein>
    <submittedName>
        <fullName evidence="1">Uncharacterized protein</fullName>
    </submittedName>
</protein>
<reference evidence="2 3" key="1">
    <citation type="submission" date="2016-10" db="EMBL/GenBank/DDBJ databases">
        <authorList>
            <person name="Varghese N."/>
            <person name="Submissions S."/>
        </authorList>
    </citation>
    <scope>NUCLEOTIDE SEQUENCE [LARGE SCALE GENOMIC DNA]</scope>
    <source>
        <strain evidence="2 3">DSM 16525</strain>
    </source>
</reference>
<sequence length="129" mass="14271">MLARSAMRTVRASGPILDVSEDPKKVISDFLGYAFSLQKLSGRPSSEELAERFAPKGKGMTLQDTFVAYRAEEPGDVPPEFTETAPVDLKKELWVLTRLHFGKPATSALVEGEELRHLIQEALKLRATS</sequence>